<evidence type="ECO:0000313" key="11">
    <source>
        <dbReference type="Proteomes" id="UP000182660"/>
    </source>
</evidence>
<name>A0A090I9Z4_9GAMM</name>
<evidence type="ECO:0000313" key="9">
    <source>
        <dbReference type="EMBL" id="SGY82272.1"/>
    </source>
</evidence>
<keyword evidence="3" id="KW-0808">Transferase</keyword>
<evidence type="ECO:0000256" key="7">
    <source>
        <dbReference type="ARBA" id="ARBA00022909"/>
    </source>
</evidence>
<organism evidence="10 12">
    <name type="scientific">Moritella viscosa</name>
    <dbReference type="NCBI Taxonomy" id="80854"/>
    <lineage>
        <taxon>Bacteria</taxon>
        <taxon>Pseudomonadati</taxon>
        <taxon>Pseudomonadota</taxon>
        <taxon>Gammaproteobacteria</taxon>
        <taxon>Alteromonadales</taxon>
        <taxon>Moritellaceae</taxon>
        <taxon>Moritella</taxon>
    </lineage>
</organism>
<evidence type="ECO:0000256" key="4">
    <source>
        <dbReference type="ARBA" id="ARBA00022741"/>
    </source>
</evidence>
<dbReference type="EMBL" id="FPLD01000005">
    <property type="protein sequence ID" value="SGY82741.1"/>
    <property type="molecule type" value="Genomic_DNA"/>
</dbReference>
<reference evidence="9 11" key="2">
    <citation type="submission" date="2016-11" db="EMBL/GenBank/DDBJ databases">
        <authorList>
            <person name="Klemetsen T."/>
        </authorList>
    </citation>
    <scope>NUCLEOTIDE SEQUENCE [LARGE SCALE GENOMIC DNA]</scope>
    <source>
        <strain evidence="9">MT 2528</strain>
    </source>
</reference>
<evidence type="ECO:0000256" key="2">
    <source>
        <dbReference type="ARBA" id="ARBA00013253"/>
    </source>
</evidence>
<evidence type="ECO:0000256" key="3">
    <source>
        <dbReference type="ARBA" id="ARBA00022679"/>
    </source>
</evidence>
<dbReference type="HOGENOM" id="CLU_097916_2_2_6"/>
<evidence type="ECO:0000256" key="6">
    <source>
        <dbReference type="ARBA" id="ARBA00022840"/>
    </source>
</evidence>
<dbReference type="PROSITE" id="PS00794">
    <property type="entry name" value="HPPK"/>
    <property type="match status" value="1"/>
</dbReference>
<dbReference type="KEGG" id="mvs:MVIS_0496"/>
<dbReference type="Proteomes" id="UP000183794">
    <property type="component" value="Unassembled WGS sequence"/>
</dbReference>
<dbReference type="PANTHER" id="PTHR43071">
    <property type="entry name" value="2-AMINO-4-HYDROXY-6-HYDROXYMETHYLDIHYDROPTERIDINE PYROPHOSPHOKINASE"/>
    <property type="match status" value="1"/>
</dbReference>
<evidence type="ECO:0000259" key="8">
    <source>
        <dbReference type="PROSITE" id="PS00794"/>
    </source>
</evidence>
<feature type="domain" description="7,8-dihydro-6-hydroxymethylpterin-pyrophosphokinase" evidence="8">
    <location>
        <begin position="85"/>
        <end position="96"/>
    </location>
</feature>
<dbReference type="EC" id="2.7.6.3" evidence="2"/>
<dbReference type="GO" id="GO:0005524">
    <property type="term" value="F:ATP binding"/>
    <property type="evidence" value="ECO:0007669"/>
    <property type="project" value="UniProtKB-KW"/>
</dbReference>
<keyword evidence="11" id="KW-1185">Reference proteome</keyword>
<comment type="pathway">
    <text evidence="1">Cofactor biosynthesis; tetrahydrofolate biosynthesis; 2-amino-4-hydroxy-6-hydroxymethyl-7,8-dihydropteridine diphosphate from 7,8-dihydroneopterin triphosphate: step 4/4.</text>
</comment>
<dbReference type="PANTHER" id="PTHR43071:SF2">
    <property type="entry name" value="2-AMINO-4-HYDROXY-6-HYDROXYMETHYLDIHYDROPTERIDINE PYROPHOSPHOKINASE"/>
    <property type="match status" value="1"/>
</dbReference>
<reference evidence="10 12" key="1">
    <citation type="submission" date="2016-11" db="EMBL/GenBank/DDBJ databases">
        <authorList>
            <person name="Jaros S."/>
            <person name="Januszkiewicz K."/>
            <person name="Wedrychowicz H."/>
        </authorList>
    </citation>
    <scope>NUCLEOTIDE SEQUENCE [LARGE SCALE GENOMIC DNA]</scope>
    <source>
        <strain evidence="10">NVI 5450</strain>
    </source>
</reference>
<evidence type="ECO:0000313" key="10">
    <source>
        <dbReference type="EMBL" id="SGY82741.1"/>
    </source>
</evidence>
<dbReference type="Proteomes" id="UP000182660">
    <property type="component" value="Unassembled WGS sequence"/>
</dbReference>
<dbReference type="GO" id="GO:0046654">
    <property type="term" value="P:tetrahydrofolate biosynthetic process"/>
    <property type="evidence" value="ECO:0007669"/>
    <property type="project" value="UniProtKB-UniPathway"/>
</dbReference>
<dbReference type="RefSeq" id="WP_045108949.1">
    <property type="nucleotide sequence ID" value="NZ_CAWQZC010000077.1"/>
</dbReference>
<proteinExistence type="predicted"/>
<dbReference type="GO" id="GO:0046656">
    <property type="term" value="P:folic acid biosynthetic process"/>
    <property type="evidence" value="ECO:0007669"/>
    <property type="project" value="UniProtKB-KW"/>
</dbReference>
<dbReference type="GeneID" id="61293949"/>
<keyword evidence="4" id="KW-0547">Nucleotide-binding</keyword>
<dbReference type="NCBIfam" id="TIGR01498">
    <property type="entry name" value="folK"/>
    <property type="match status" value="1"/>
</dbReference>
<evidence type="ECO:0000256" key="1">
    <source>
        <dbReference type="ARBA" id="ARBA00005051"/>
    </source>
</evidence>
<dbReference type="GO" id="GO:0016301">
    <property type="term" value="F:kinase activity"/>
    <property type="evidence" value="ECO:0007669"/>
    <property type="project" value="UniProtKB-KW"/>
</dbReference>
<dbReference type="EMBL" id="FPLJ01000006">
    <property type="protein sequence ID" value="SGY82272.1"/>
    <property type="molecule type" value="Genomic_DNA"/>
</dbReference>
<dbReference type="Gene3D" id="3.30.70.560">
    <property type="entry name" value="7,8-Dihydro-6-hydroxymethylpterin-pyrophosphokinase HPPK"/>
    <property type="match status" value="1"/>
</dbReference>
<keyword evidence="5 10" id="KW-0418">Kinase</keyword>
<evidence type="ECO:0000313" key="12">
    <source>
        <dbReference type="Proteomes" id="UP000183794"/>
    </source>
</evidence>
<gene>
    <name evidence="9" type="ORF">MT2528_0213</name>
    <name evidence="10" type="ORF">NVI5450_0198</name>
</gene>
<protein>
    <recommendedName>
        <fullName evidence="2">2-amino-4-hydroxy-6-hydroxymethyldihydropteridine diphosphokinase</fullName>
        <ecNumber evidence="2">2.7.6.3</ecNumber>
    </recommendedName>
</protein>
<accession>A0A090I9Z4</accession>
<dbReference type="AlphaFoldDB" id="A0A090I9Z4"/>
<sequence>MALVYIGIGSNIDKEYHVANALRDLDKMFDGCRISPIFESAAVNCTGDNYYNLVVEFTTSLSLNELMQCLKDLEITHGRKATDRRYAPRTLDLDLLLFDNIIQSEMPILPRSEILYHAFVLWPLAELAPDLCHPVSGISMAELWRDFDKSTQVLMLAKWQWPK</sequence>
<dbReference type="PATRIC" id="fig|80854.5.peg.524"/>
<dbReference type="InterPro" id="IPR035907">
    <property type="entry name" value="Hppk_sf"/>
</dbReference>
<dbReference type="CDD" id="cd00483">
    <property type="entry name" value="HPPK"/>
    <property type="match status" value="1"/>
</dbReference>
<dbReference type="STRING" id="80854.MVIS_0496"/>
<dbReference type="OrthoDB" id="9790168at2"/>
<dbReference type="Pfam" id="PF01288">
    <property type="entry name" value="HPPK"/>
    <property type="match status" value="1"/>
</dbReference>
<dbReference type="GO" id="GO:0003848">
    <property type="term" value="F:2-amino-4-hydroxy-6-hydroxymethyldihydropteridine diphosphokinase activity"/>
    <property type="evidence" value="ECO:0007669"/>
    <property type="project" value="UniProtKB-EC"/>
</dbReference>
<keyword evidence="6" id="KW-0067">ATP-binding</keyword>
<dbReference type="InterPro" id="IPR000550">
    <property type="entry name" value="Hppk"/>
</dbReference>
<dbReference type="UniPathway" id="UPA00077">
    <property type="reaction ID" value="UER00155"/>
</dbReference>
<keyword evidence="7" id="KW-0289">Folate biosynthesis</keyword>
<dbReference type="SUPFAM" id="SSF55083">
    <property type="entry name" value="6-hydroxymethyl-7,8-dihydropterin pyrophosphokinase, HPPK"/>
    <property type="match status" value="1"/>
</dbReference>
<evidence type="ECO:0000256" key="5">
    <source>
        <dbReference type="ARBA" id="ARBA00022777"/>
    </source>
</evidence>